<protein>
    <submittedName>
        <fullName evidence="1">Uncharacterized protein</fullName>
    </submittedName>
</protein>
<reference evidence="2" key="1">
    <citation type="journal article" date="2005" name="Science">
        <title>Life at depth: Photobacterium profundum genome sequence and expression analysis.</title>
        <authorList>
            <person name="Vezzi A."/>
            <person name="Campanaro S."/>
            <person name="D'Angelo M."/>
            <person name="Simonato F."/>
            <person name="Vitulo N."/>
            <person name="Lauro F.M."/>
            <person name="Cestaro A."/>
            <person name="Malacrida G."/>
            <person name="Simionati B."/>
            <person name="Cannata N."/>
            <person name="Romualdi C."/>
            <person name="Bartlett D.H."/>
            <person name="Valle G."/>
        </authorList>
    </citation>
    <scope>NUCLEOTIDE SEQUENCE [LARGE SCALE GENOMIC DNA]</scope>
    <source>
        <strain evidence="2">ATCC BAA-1253 / SS9</strain>
    </source>
</reference>
<dbReference type="KEGG" id="ppr:PBPRB1630"/>
<gene>
    <name evidence="1" type="ordered locus">PBPRB1630</name>
</gene>
<dbReference type="Proteomes" id="UP000000593">
    <property type="component" value="Chromosome 2"/>
</dbReference>
<name>Q6LGU0_PHOPR</name>
<keyword evidence="2" id="KW-1185">Reference proteome</keyword>
<dbReference type="EMBL" id="CR378680">
    <property type="protein sequence ID" value="CAG23490.1"/>
    <property type="molecule type" value="Genomic_DNA"/>
</dbReference>
<sequence length="84" mass="9767">MVRFSGFLSVTTASRRRSIMNNQKVMLNPITEQQFERVAMATERGQLKQKNDEFGVSFSIWLNGHIVMSSHVDVNGQRHYWSHL</sequence>
<accession>Q6LGU0</accession>
<dbReference type="HOGENOM" id="CLU_2524638_0_0_6"/>
<evidence type="ECO:0000313" key="1">
    <source>
        <dbReference type="EMBL" id="CAG23490.1"/>
    </source>
</evidence>
<evidence type="ECO:0000313" key="2">
    <source>
        <dbReference type="Proteomes" id="UP000000593"/>
    </source>
</evidence>
<proteinExistence type="predicted"/>
<dbReference type="AlphaFoldDB" id="Q6LGU0"/>
<organism evidence="1 2">
    <name type="scientific">Photobacterium profundum (strain SS9)</name>
    <dbReference type="NCBI Taxonomy" id="298386"/>
    <lineage>
        <taxon>Bacteria</taxon>
        <taxon>Pseudomonadati</taxon>
        <taxon>Pseudomonadota</taxon>
        <taxon>Gammaproteobacteria</taxon>
        <taxon>Vibrionales</taxon>
        <taxon>Vibrionaceae</taxon>
        <taxon>Photobacterium</taxon>
    </lineage>
</organism>
<dbReference type="STRING" id="298386.PBPRB1630"/>